<organism evidence="2 3">
    <name type="scientific">Exophiala sideris</name>
    <dbReference type="NCBI Taxonomy" id="1016849"/>
    <lineage>
        <taxon>Eukaryota</taxon>
        <taxon>Fungi</taxon>
        <taxon>Dikarya</taxon>
        <taxon>Ascomycota</taxon>
        <taxon>Pezizomycotina</taxon>
        <taxon>Eurotiomycetes</taxon>
        <taxon>Chaetothyriomycetidae</taxon>
        <taxon>Chaetothyriales</taxon>
        <taxon>Herpotrichiellaceae</taxon>
        <taxon>Exophiala</taxon>
    </lineage>
</organism>
<evidence type="ECO:0000313" key="3">
    <source>
        <dbReference type="Proteomes" id="UP000053599"/>
    </source>
</evidence>
<dbReference type="PANTHER" id="PTHR35392">
    <property type="entry name" value="ZN(II)2CYS6 TRANSCRIPTION FACTOR (EUROFUNG)-RELATED-RELATED"/>
    <property type="match status" value="1"/>
</dbReference>
<feature type="region of interest" description="Disordered" evidence="1">
    <location>
        <begin position="221"/>
        <end position="242"/>
    </location>
</feature>
<dbReference type="Proteomes" id="UP000053599">
    <property type="component" value="Unassembled WGS sequence"/>
</dbReference>
<proteinExistence type="predicted"/>
<dbReference type="PANTHER" id="PTHR35392:SF5">
    <property type="entry name" value="ZN(2)-C6 FUNGAL-TYPE DOMAIN-CONTAINING PROTEIN"/>
    <property type="match status" value="1"/>
</dbReference>
<name>A0A0D1VQ21_9EURO</name>
<reference evidence="2 3" key="1">
    <citation type="submission" date="2015-01" db="EMBL/GenBank/DDBJ databases">
        <title>The Genome Sequence of Exophiala sideris CBS121828.</title>
        <authorList>
            <consortium name="The Broad Institute Genomics Platform"/>
            <person name="Cuomo C."/>
            <person name="de Hoog S."/>
            <person name="Gorbushina A."/>
            <person name="Stielow B."/>
            <person name="Teixiera M."/>
            <person name="Abouelleil A."/>
            <person name="Chapman S.B."/>
            <person name="Priest M."/>
            <person name="Young S.K."/>
            <person name="Wortman J."/>
            <person name="Nusbaum C."/>
            <person name="Birren B."/>
        </authorList>
    </citation>
    <scope>NUCLEOTIDE SEQUENCE [LARGE SCALE GENOMIC DNA]</scope>
    <source>
        <strain evidence="2 3">CBS 121828</strain>
    </source>
</reference>
<accession>A0A0D1VQ21</accession>
<dbReference type="HOGENOM" id="CLU_025396_0_0_1"/>
<protein>
    <recommendedName>
        <fullName evidence="4">Zn(2)-C6 fungal-type domain-containing protein</fullName>
    </recommendedName>
</protein>
<feature type="compositionally biased region" description="Basic residues" evidence="1">
    <location>
        <begin position="1"/>
        <end position="13"/>
    </location>
</feature>
<sequence length="686" mass="77470">MGRHRRQSGHRQGQKPLAKVAPKQVGQPMCHPLCVYHTTQSLGRNIQWPDHIVTEGWSLEATDPLSPESSRSALSGNSFAQSINTSYTSRLADARHLSPGPSTPTSSNVSAYHFAQNAQHPNRGHRHHGSLPRNDFSGPADVQMSGVELIGIDSRALTDDTQQYLIASPEYSSRGDPSSSSLQRFPRPDSDRPWAPLPFRHENRYLVLEDPMEGLQEAVPGQDAREKVGGGRTGPLSPTGRTQASEVRRLGACLRCTIMREKCDASPSCHNCTTKERRKLPKMCIRARADWAMLRSILFPIELTERLRTESLFRYLANASFTFSPRPQFKLSLDINIGQRQLPLMVREFSPLDIPDIQHTYRSLVGADGARTYGRHRVWSPPINIFIEPGELNKRVNSLRGQIWKLFVQVLACPEDWVRWATIYFPREEEDFQADILILLGKYYRADIPEHAILQKALSLLWFEHLLLTRARVPPEAVPDLESRLESRRPAELPADARVVPDTINRFIKGVVLRMAEEVGQKITETLHEMMFKLAVGQKSTLARMDLCLCLAFVLLIYLAKTQHALVLLADAPSPETGREYAAEDARAQIEQMDEVVAEYLVQFHKYTLSRRSSSRSPVSSPAGAGSAAEEHAHEFDLNGQLRDMASQYFPERPESFGLGELDLGTFRHINVRRLCWKLFQNVEIE</sequence>
<feature type="region of interest" description="Disordered" evidence="1">
    <location>
        <begin position="119"/>
        <end position="140"/>
    </location>
</feature>
<dbReference type="InterPro" id="IPR052973">
    <property type="entry name" value="Fungal_sec-metab_reg_TF"/>
</dbReference>
<evidence type="ECO:0000256" key="1">
    <source>
        <dbReference type="SAM" id="MobiDB-lite"/>
    </source>
</evidence>
<feature type="region of interest" description="Disordered" evidence="1">
    <location>
        <begin position="1"/>
        <end position="24"/>
    </location>
</feature>
<dbReference type="STRING" id="1016849.A0A0D1VQ21"/>
<gene>
    <name evidence="2" type="ORF">PV11_09930</name>
</gene>
<dbReference type="AlphaFoldDB" id="A0A0D1VQ21"/>
<evidence type="ECO:0000313" key="2">
    <source>
        <dbReference type="EMBL" id="KIV78190.1"/>
    </source>
</evidence>
<evidence type="ECO:0008006" key="4">
    <source>
        <dbReference type="Google" id="ProtNLM"/>
    </source>
</evidence>
<dbReference type="OrthoDB" id="4226666at2759"/>
<dbReference type="EMBL" id="KN846954">
    <property type="protein sequence ID" value="KIV78190.1"/>
    <property type="molecule type" value="Genomic_DNA"/>
</dbReference>
<feature type="region of interest" description="Disordered" evidence="1">
    <location>
        <begin position="168"/>
        <end position="196"/>
    </location>
</feature>